<dbReference type="Proteomes" id="UP001162156">
    <property type="component" value="Unassembled WGS sequence"/>
</dbReference>
<comment type="subcellular location">
    <subcellularLocation>
        <location evidence="1">Mitochondrion</location>
    </subcellularLocation>
</comment>
<dbReference type="InterPro" id="IPR032710">
    <property type="entry name" value="NTF2-like_dom_sf"/>
</dbReference>
<feature type="compositionally biased region" description="Basic and acidic residues" evidence="9">
    <location>
        <begin position="345"/>
        <end position="356"/>
    </location>
</feature>
<comment type="similarity">
    <text evidence="6">Belongs to the mitochondrion-specific ribosomal protein mL45 family.</text>
</comment>
<evidence type="ECO:0000256" key="8">
    <source>
        <dbReference type="ARBA" id="ARBA00043031"/>
    </source>
</evidence>
<keyword evidence="12" id="KW-1185">Reference proteome</keyword>
<feature type="region of interest" description="Disordered" evidence="9">
    <location>
        <begin position="335"/>
        <end position="362"/>
    </location>
</feature>
<dbReference type="PANTHER" id="PTHR28554">
    <property type="entry name" value="39S RIBOSOMAL PROTEIN L45, MITOCHONDRIAL"/>
    <property type="match status" value="1"/>
</dbReference>
<evidence type="ECO:0000256" key="5">
    <source>
        <dbReference type="ARBA" id="ARBA00023274"/>
    </source>
</evidence>
<dbReference type="AlphaFoldDB" id="A0AAV8WV44"/>
<comment type="caution">
    <text evidence="11">The sequence shown here is derived from an EMBL/GenBank/DDBJ whole genome shotgun (WGS) entry which is preliminary data.</text>
</comment>
<evidence type="ECO:0000256" key="7">
    <source>
        <dbReference type="ARBA" id="ARBA00039448"/>
    </source>
</evidence>
<dbReference type="SMART" id="SM00978">
    <property type="entry name" value="Tim44"/>
    <property type="match status" value="1"/>
</dbReference>
<evidence type="ECO:0000256" key="9">
    <source>
        <dbReference type="SAM" id="MobiDB-lite"/>
    </source>
</evidence>
<dbReference type="InterPro" id="IPR051975">
    <property type="entry name" value="mtLSU_mL45"/>
</dbReference>
<evidence type="ECO:0000256" key="3">
    <source>
        <dbReference type="ARBA" id="ARBA00022980"/>
    </source>
</evidence>
<dbReference type="GO" id="GO:1990904">
    <property type="term" value="C:ribonucleoprotein complex"/>
    <property type="evidence" value="ECO:0007669"/>
    <property type="project" value="UniProtKB-KW"/>
</dbReference>
<evidence type="ECO:0000256" key="6">
    <source>
        <dbReference type="ARBA" id="ARBA00038073"/>
    </source>
</evidence>
<dbReference type="InterPro" id="IPR007379">
    <property type="entry name" value="Tim44-like_dom"/>
</dbReference>
<organism evidence="11 12">
    <name type="scientific">Rhamnusium bicolor</name>
    <dbReference type="NCBI Taxonomy" id="1586634"/>
    <lineage>
        <taxon>Eukaryota</taxon>
        <taxon>Metazoa</taxon>
        <taxon>Ecdysozoa</taxon>
        <taxon>Arthropoda</taxon>
        <taxon>Hexapoda</taxon>
        <taxon>Insecta</taxon>
        <taxon>Pterygota</taxon>
        <taxon>Neoptera</taxon>
        <taxon>Endopterygota</taxon>
        <taxon>Coleoptera</taxon>
        <taxon>Polyphaga</taxon>
        <taxon>Cucujiformia</taxon>
        <taxon>Chrysomeloidea</taxon>
        <taxon>Cerambycidae</taxon>
        <taxon>Lepturinae</taxon>
        <taxon>Rhagiini</taxon>
        <taxon>Rhamnusium</taxon>
    </lineage>
</organism>
<evidence type="ECO:0000313" key="11">
    <source>
        <dbReference type="EMBL" id="KAJ8930534.1"/>
    </source>
</evidence>
<proteinExistence type="inferred from homology"/>
<protein>
    <recommendedName>
        <fullName evidence="7">Large ribosomal subunit protein mL45</fullName>
    </recommendedName>
    <alternativeName>
        <fullName evidence="8">39S ribosomal protein L45, mitochondrial</fullName>
    </alternativeName>
</protein>
<accession>A0AAV8WV44</accession>
<evidence type="ECO:0000259" key="10">
    <source>
        <dbReference type="SMART" id="SM00978"/>
    </source>
</evidence>
<dbReference type="GO" id="GO:0005840">
    <property type="term" value="C:ribosome"/>
    <property type="evidence" value="ECO:0007669"/>
    <property type="project" value="UniProtKB-KW"/>
</dbReference>
<dbReference type="SUPFAM" id="SSF54427">
    <property type="entry name" value="NTF2-like"/>
    <property type="match status" value="2"/>
</dbReference>
<evidence type="ECO:0000313" key="12">
    <source>
        <dbReference type="Proteomes" id="UP001162156"/>
    </source>
</evidence>
<evidence type="ECO:0000256" key="4">
    <source>
        <dbReference type="ARBA" id="ARBA00023128"/>
    </source>
</evidence>
<reference evidence="11" key="1">
    <citation type="journal article" date="2023" name="Insect Mol. Biol.">
        <title>Genome sequencing provides insights into the evolution of gene families encoding plant cell wall-degrading enzymes in longhorned beetles.</title>
        <authorList>
            <person name="Shin N.R."/>
            <person name="Okamura Y."/>
            <person name="Kirsch R."/>
            <person name="Pauchet Y."/>
        </authorList>
    </citation>
    <scope>NUCLEOTIDE SEQUENCE</scope>
    <source>
        <strain evidence="11">RBIC_L_NR</strain>
    </source>
</reference>
<sequence length="362" mass="42141">MALRIANNLGLRILQSCPNLMKKVEELSEEQIRSRMKEHGLLPSRPWVERQFFIHSTGGVFEPYIPPEGDGKISPISKQGAMQSVRFLEKKTKTMMAVRKIRQFEEDFDTPEFCKEATKIYIRMHEMMVARDKDNIIDVITERAYPEVMHNLENKTIRWKYIKDVELPRVVQARCTDIITKENIFGQITVRFHTQQVSIQSVFSKGVLLWFVTKMEKRKSETGIWRVCSIFKWHEAFSESRKPVENQTHSGRSSTSKTDENGERERNLVLAIYDRFGRLMHGSEIVAKDVLEYVVFEKHLANEYGVWRVHAKIIPDWMPPREPSATTYKKVVEPIPEPETAVIESETKEQVADRESNTPSLA</sequence>
<keyword evidence="2" id="KW-0809">Transit peptide</keyword>
<keyword evidence="3" id="KW-0689">Ribosomal protein</keyword>
<dbReference type="Pfam" id="PF04280">
    <property type="entry name" value="Tim44"/>
    <property type="match status" value="1"/>
</dbReference>
<dbReference type="PANTHER" id="PTHR28554:SF1">
    <property type="entry name" value="LARGE RIBOSOMAL SUBUNIT PROTEIN ML45"/>
    <property type="match status" value="1"/>
</dbReference>
<keyword evidence="5" id="KW-0687">Ribonucleoprotein</keyword>
<dbReference type="Gene3D" id="3.10.450.240">
    <property type="match status" value="2"/>
</dbReference>
<evidence type="ECO:0000256" key="1">
    <source>
        <dbReference type="ARBA" id="ARBA00004173"/>
    </source>
</evidence>
<name>A0AAV8WV44_9CUCU</name>
<dbReference type="GO" id="GO:0005739">
    <property type="term" value="C:mitochondrion"/>
    <property type="evidence" value="ECO:0007669"/>
    <property type="project" value="UniProtKB-SubCell"/>
</dbReference>
<feature type="compositionally biased region" description="Polar residues" evidence="9">
    <location>
        <begin position="245"/>
        <end position="256"/>
    </location>
</feature>
<evidence type="ECO:0000256" key="2">
    <source>
        <dbReference type="ARBA" id="ARBA00022946"/>
    </source>
</evidence>
<gene>
    <name evidence="11" type="ORF">NQ314_016647</name>
</gene>
<keyword evidence="4" id="KW-0496">Mitochondrion</keyword>
<feature type="region of interest" description="Disordered" evidence="9">
    <location>
        <begin position="242"/>
        <end position="262"/>
    </location>
</feature>
<feature type="domain" description="Tim44-like" evidence="10">
    <location>
        <begin position="94"/>
        <end position="232"/>
    </location>
</feature>
<dbReference type="EMBL" id="JANEYF010004625">
    <property type="protein sequence ID" value="KAJ8930534.1"/>
    <property type="molecule type" value="Genomic_DNA"/>
</dbReference>